<dbReference type="InterPro" id="IPR001965">
    <property type="entry name" value="Znf_PHD"/>
</dbReference>
<keyword evidence="3" id="KW-0862">Zinc</keyword>
<reference evidence="8" key="1">
    <citation type="submission" date="2021-04" db="EMBL/GenBank/DDBJ databases">
        <authorList>
            <person name="Tunstrom K."/>
        </authorList>
    </citation>
    <scope>NUCLEOTIDE SEQUENCE</scope>
</reference>
<keyword evidence="1" id="KW-0479">Metal-binding</keyword>
<dbReference type="EMBL" id="CAJQZP010001392">
    <property type="protein sequence ID" value="CAG5043012.1"/>
    <property type="molecule type" value="Genomic_DNA"/>
</dbReference>
<protein>
    <submittedName>
        <fullName evidence="8">(apollo) hypothetical protein</fullName>
    </submittedName>
</protein>
<evidence type="ECO:0000256" key="2">
    <source>
        <dbReference type="ARBA" id="ARBA00022771"/>
    </source>
</evidence>
<name>A0A8S3XU88_PARAO</name>
<feature type="domain" description="RING-type" evidence="7">
    <location>
        <begin position="4"/>
        <end position="49"/>
    </location>
</feature>
<keyword evidence="9" id="KW-1185">Reference proteome</keyword>
<dbReference type="GO" id="GO:0008270">
    <property type="term" value="F:zinc ion binding"/>
    <property type="evidence" value="ECO:0007669"/>
    <property type="project" value="UniProtKB-KW"/>
</dbReference>
<dbReference type="InterPro" id="IPR019786">
    <property type="entry name" value="Zinc_finger_PHD-type_CS"/>
</dbReference>
<dbReference type="InterPro" id="IPR001841">
    <property type="entry name" value="Znf_RING"/>
</dbReference>
<feature type="domain" description="PHD-type" evidence="6">
    <location>
        <begin position="1"/>
        <end position="51"/>
    </location>
</feature>
<dbReference type="OrthoDB" id="7490514at2759"/>
<dbReference type="AlphaFoldDB" id="A0A8S3XU88"/>
<evidence type="ECO:0000313" key="9">
    <source>
        <dbReference type="Proteomes" id="UP000691718"/>
    </source>
</evidence>
<evidence type="ECO:0000259" key="7">
    <source>
        <dbReference type="PROSITE" id="PS50089"/>
    </source>
</evidence>
<keyword evidence="2 4" id="KW-0863">Zinc-finger</keyword>
<evidence type="ECO:0000256" key="3">
    <source>
        <dbReference type="ARBA" id="ARBA00022833"/>
    </source>
</evidence>
<feature type="region of interest" description="Disordered" evidence="5">
    <location>
        <begin position="66"/>
        <end position="94"/>
    </location>
</feature>
<dbReference type="InterPro" id="IPR019787">
    <property type="entry name" value="Znf_PHD-finger"/>
</dbReference>
<sequence length="94" mass="10345">MAKCGACGKFLSSTGGVSCTVCPNIFHRACLMVSDGTTISKDWVCPECKKSQERVITAVEKLPVRGISEHPSRTSSDQEPAMQRWNSEDCFERC</sequence>
<dbReference type="Proteomes" id="UP000691718">
    <property type="component" value="Unassembled WGS sequence"/>
</dbReference>
<organism evidence="8 9">
    <name type="scientific">Parnassius apollo</name>
    <name type="common">Apollo butterfly</name>
    <name type="synonym">Papilio apollo</name>
    <dbReference type="NCBI Taxonomy" id="110799"/>
    <lineage>
        <taxon>Eukaryota</taxon>
        <taxon>Metazoa</taxon>
        <taxon>Ecdysozoa</taxon>
        <taxon>Arthropoda</taxon>
        <taxon>Hexapoda</taxon>
        <taxon>Insecta</taxon>
        <taxon>Pterygota</taxon>
        <taxon>Neoptera</taxon>
        <taxon>Endopterygota</taxon>
        <taxon>Lepidoptera</taxon>
        <taxon>Glossata</taxon>
        <taxon>Ditrysia</taxon>
        <taxon>Papilionoidea</taxon>
        <taxon>Papilionidae</taxon>
        <taxon>Parnassiinae</taxon>
        <taxon>Parnassini</taxon>
        <taxon>Parnassius</taxon>
        <taxon>Parnassius</taxon>
    </lineage>
</organism>
<gene>
    <name evidence="8" type="ORF">PAPOLLO_LOCUS22586</name>
</gene>
<comment type="caution">
    <text evidence="8">The sequence shown here is derived from an EMBL/GenBank/DDBJ whole genome shotgun (WGS) entry which is preliminary data.</text>
</comment>
<dbReference type="PROSITE" id="PS50089">
    <property type="entry name" value="ZF_RING_2"/>
    <property type="match status" value="1"/>
</dbReference>
<evidence type="ECO:0000256" key="4">
    <source>
        <dbReference type="PROSITE-ProRule" id="PRU00175"/>
    </source>
</evidence>
<dbReference type="PROSITE" id="PS50016">
    <property type="entry name" value="ZF_PHD_2"/>
    <property type="match status" value="1"/>
</dbReference>
<dbReference type="PROSITE" id="PS01359">
    <property type="entry name" value="ZF_PHD_1"/>
    <property type="match status" value="1"/>
</dbReference>
<proteinExistence type="predicted"/>
<evidence type="ECO:0000259" key="6">
    <source>
        <dbReference type="PROSITE" id="PS50016"/>
    </source>
</evidence>
<dbReference type="SMART" id="SM00249">
    <property type="entry name" value="PHD"/>
    <property type="match status" value="1"/>
</dbReference>
<dbReference type="Pfam" id="PF00628">
    <property type="entry name" value="PHD"/>
    <property type="match status" value="1"/>
</dbReference>
<accession>A0A8S3XU88</accession>
<evidence type="ECO:0000256" key="5">
    <source>
        <dbReference type="SAM" id="MobiDB-lite"/>
    </source>
</evidence>
<evidence type="ECO:0000313" key="8">
    <source>
        <dbReference type="EMBL" id="CAG5043012.1"/>
    </source>
</evidence>
<evidence type="ECO:0000256" key="1">
    <source>
        <dbReference type="ARBA" id="ARBA00022723"/>
    </source>
</evidence>